<feature type="non-terminal residue" evidence="2">
    <location>
        <position position="1"/>
    </location>
</feature>
<evidence type="ECO:0000313" key="3">
    <source>
        <dbReference type="Proteomes" id="UP001497623"/>
    </source>
</evidence>
<sequence length="117" mass="12896">TVDRQICFYKKSCPKQVPHSSSKTTTTKYNMARFMMQLMVVAFVSSLCMAQYGGHGCPPKHCPPANCPKPYCPSQTCPPKHCPPANCPKPYCPPQNCPPKHCPPCNPPAYTPYHGGK</sequence>
<keyword evidence="3" id="KW-1185">Reference proteome</keyword>
<dbReference type="Proteomes" id="UP001497623">
    <property type="component" value="Unassembled WGS sequence"/>
</dbReference>
<gene>
    <name evidence="2" type="ORF">MNOR_LOCUS10453</name>
</gene>
<feature type="transmembrane region" description="Helical" evidence="1">
    <location>
        <begin position="34"/>
        <end position="54"/>
    </location>
</feature>
<accession>A0AAV2QEW7</accession>
<name>A0AAV2QEW7_MEGNR</name>
<evidence type="ECO:0000256" key="1">
    <source>
        <dbReference type="SAM" id="Phobius"/>
    </source>
</evidence>
<keyword evidence="1" id="KW-0812">Transmembrane</keyword>
<organism evidence="2 3">
    <name type="scientific">Meganyctiphanes norvegica</name>
    <name type="common">Northern krill</name>
    <name type="synonym">Thysanopoda norvegica</name>
    <dbReference type="NCBI Taxonomy" id="48144"/>
    <lineage>
        <taxon>Eukaryota</taxon>
        <taxon>Metazoa</taxon>
        <taxon>Ecdysozoa</taxon>
        <taxon>Arthropoda</taxon>
        <taxon>Crustacea</taxon>
        <taxon>Multicrustacea</taxon>
        <taxon>Malacostraca</taxon>
        <taxon>Eumalacostraca</taxon>
        <taxon>Eucarida</taxon>
        <taxon>Euphausiacea</taxon>
        <taxon>Euphausiidae</taxon>
        <taxon>Meganyctiphanes</taxon>
    </lineage>
</organism>
<proteinExistence type="predicted"/>
<keyword evidence="1" id="KW-0472">Membrane</keyword>
<dbReference type="EMBL" id="CAXKWB010005270">
    <property type="protein sequence ID" value="CAL4077599.1"/>
    <property type="molecule type" value="Genomic_DNA"/>
</dbReference>
<dbReference type="AlphaFoldDB" id="A0AAV2QEW7"/>
<keyword evidence="1" id="KW-1133">Transmembrane helix</keyword>
<reference evidence="2 3" key="1">
    <citation type="submission" date="2024-05" db="EMBL/GenBank/DDBJ databases">
        <authorList>
            <person name="Wallberg A."/>
        </authorList>
    </citation>
    <scope>NUCLEOTIDE SEQUENCE [LARGE SCALE GENOMIC DNA]</scope>
</reference>
<evidence type="ECO:0000313" key="2">
    <source>
        <dbReference type="EMBL" id="CAL4077599.1"/>
    </source>
</evidence>
<comment type="caution">
    <text evidence="2">The sequence shown here is derived from an EMBL/GenBank/DDBJ whole genome shotgun (WGS) entry which is preliminary data.</text>
</comment>
<protein>
    <submittedName>
        <fullName evidence="2">Uncharacterized protein</fullName>
    </submittedName>
</protein>